<keyword evidence="5 7" id="KW-1133">Transmembrane helix</keyword>
<organism evidence="9 10">
    <name type="scientific">Cocleimonas flava</name>
    <dbReference type="NCBI Taxonomy" id="634765"/>
    <lineage>
        <taxon>Bacteria</taxon>
        <taxon>Pseudomonadati</taxon>
        <taxon>Pseudomonadota</taxon>
        <taxon>Gammaproteobacteria</taxon>
        <taxon>Thiotrichales</taxon>
        <taxon>Thiotrichaceae</taxon>
        <taxon>Cocleimonas</taxon>
    </lineage>
</organism>
<evidence type="ECO:0000256" key="3">
    <source>
        <dbReference type="ARBA" id="ARBA00022475"/>
    </source>
</evidence>
<feature type="transmembrane region" description="Helical" evidence="7">
    <location>
        <begin position="159"/>
        <end position="180"/>
    </location>
</feature>
<reference evidence="9 10" key="1">
    <citation type="submission" date="2019-03" db="EMBL/GenBank/DDBJ databases">
        <title>Genomic Encyclopedia of Type Strains, Phase IV (KMG-IV): sequencing the most valuable type-strain genomes for metagenomic binning, comparative biology and taxonomic classification.</title>
        <authorList>
            <person name="Goeker M."/>
        </authorList>
    </citation>
    <scope>NUCLEOTIDE SEQUENCE [LARGE SCALE GENOMIC DNA]</scope>
    <source>
        <strain evidence="9 10">DSM 24830</strain>
    </source>
</reference>
<feature type="transmembrane region" description="Helical" evidence="7">
    <location>
        <begin position="49"/>
        <end position="65"/>
    </location>
</feature>
<evidence type="ECO:0000259" key="8">
    <source>
        <dbReference type="Pfam" id="PF01757"/>
    </source>
</evidence>
<evidence type="ECO:0000256" key="1">
    <source>
        <dbReference type="ARBA" id="ARBA00004651"/>
    </source>
</evidence>
<feature type="domain" description="Acyltransferase 3" evidence="8">
    <location>
        <begin position="2"/>
        <end position="344"/>
    </location>
</feature>
<keyword evidence="9" id="KW-0808">Transferase</keyword>
<keyword evidence="10" id="KW-1185">Reference proteome</keyword>
<evidence type="ECO:0000256" key="4">
    <source>
        <dbReference type="ARBA" id="ARBA00022692"/>
    </source>
</evidence>
<dbReference type="GO" id="GO:0005886">
    <property type="term" value="C:plasma membrane"/>
    <property type="evidence" value="ECO:0007669"/>
    <property type="project" value="UniProtKB-SubCell"/>
</dbReference>
<dbReference type="EMBL" id="SMFQ01000003">
    <property type="protein sequence ID" value="TCJ86953.1"/>
    <property type="molecule type" value="Genomic_DNA"/>
</dbReference>
<evidence type="ECO:0000313" key="10">
    <source>
        <dbReference type="Proteomes" id="UP000294887"/>
    </source>
</evidence>
<feature type="transmembrane region" description="Helical" evidence="7">
    <location>
        <begin position="134"/>
        <end position="152"/>
    </location>
</feature>
<accession>A0A4R1EZM5</accession>
<sequence length="383" mass="43612">MNWLDISRLAAAFSIIGIHTTTDPKGKAFIDYDISERVFPVLMRTTAELASTEFFILVSLFLLAFKLERKPMPYGATMKLQMRRLLVPFVFWTFFYAFFVLIKANAFGYLDPMLEKLTKPETWASYFLLGKSQYHMHFIPTIFLIFLFHPVFKLALKAPILGLLVVPFLAFNLSMSTWIWGNISDRNTLEYLIRGIKVLSYIGYGFAAYSILGLWQQKFDKELSKKIFMFGLLAVSIFFIIKLTHAALSIEAGSYVPKMGAIYYAHNLLPIGVILLFLGSQHFNWPEKISDFSKFTFGTYLMHPAVIDIIDIFLKGVEMAPYQLVLFKYTFTLSIVLALSILISKIPLLAWTIGLGPLPFANRTSGKLTTNEVTDKPKVATTN</sequence>
<dbReference type="Proteomes" id="UP000294887">
    <property type="component" value="Unassembled WGS sequence"/>
</dbReference>
<protein>
    <submittedName>
        <fullName evidence="9">Surface polysaccharide O-acyltransferase-like enzyme</fullName>
    </submittedName>
</protein>
<comment type="subcellular location">
    <subcellularLocation>
        <location evidence="1">Cell membrane</location>
        <topology evidence="1">Multi-pass membrane protein</topology>
    </subcellularLocation>
</comment>
<evidence type="ECO:0000256" key="7">
    <source>
        <dbReference type="SAM" id="Phobius"/>
    </source>
</evidence>
<feature type="transmembrane region" description="Helical" evidence="7">
    <location>
        <begin position="85"/>
        <end position="110"/>
    </location>
</feature>
<evidence type="ECO:0000256" key="5">
    <source>
        <dbReference type="ARBA" id="ARBA00022989"/>
    </source>
</evidence>
<dbReference type="GO" id="GO:0016413">
    <property type="term" value="F:O-acetyltransferase activity"/>
    <property type="evidence" value="ECO:0007669"/>
    <property type="project" value="TreeGrafter"/>
</dbReference>
<keyword evidence="3" id="KW-1003">Cell membrane</keyword>
<dbReference type="AlphaFoldDB" id="A0A4R1EZM5"/>
<feature type="transmembrane region" description="Helical" evidence="7">
    <location>
        <begin position="227"/>
        <end position="250"/>
    </location>
</feature>
<feature type="transmembrane region" description="Helical" evidence="7">
    <location>
        <begin position="262"/>
        <end position="283"/>
    </location>
</feature>
<evidence type="ECO:0000256" key="2">
    <source>
        <dbReference type="ARBA" id="ARBA00007400"/>
    </source>
</evidence>
<evidence type="ECO:0000256" key="6">
    <source>
        <dbReference type="ARBA" id="ARBA00023136"/>
    </source>
</evidence>
<dbReference type="PANTHER" id="PTHR40074:SF2">
    <property type="entry name" value="O-ACETYLTRANSFERASE WECH"/>
    <property type="match status" value="1"/>
</dbReference>
<dbReference type="Pfam" id="PF01757">
    <property type="entry name" value="Acyl_transf_3"/>
    <property type="match status" value="1"/>
</dbReference>
<dbReference type="InterPro" id="IPR002656">
    <property type="entry name" value="Acyl_transf_3_dom"/>
</dbReference>
<gene>
    <name evidence="9" type="ORF">EV695_1453</name>
</gene>
<evidence type="ECO:0000313" key="9">
    <source>
        <dbReference type="EMBL" id="TCJ86953.1"/>
    </source>
</evidence>
<comment type="similarity">
    <text evidence="2">Belongs to the acyltransferase 3 family.</text>
</comment>
<dbReference type="PANTHER" id="PTHR40074">
    <property type="entry name" value="O-ACETYLTRANSFERASE WECH"/>
    <property type="match status" value="1"/>
</dbReference>
<dbReference type="GO" id="GO:0009246">
    <property type="term" value="P:enterobacterial common antigen biosynthetic process"/>
    <property type="evidence" value="ECO:0007669"/>
    <property type="project" value="TreeGrafter"/>
</dbReference>
<keyword evidence="6 7" id="KW-0472">Membrane</keyword>
<keyword evidence="9" id="KW-0012">Acyltransferase</keyword>
<name>A0A4R1EZM5_9GAMM</name>
<feature type="transmembrane region" description="Helical" evidence="7">
    <location>
        <begin position="192"/>
        <end position="215"/>
    </location>
</feature>
<proteinExistence type="inferred from homology"/>
<comment type="caution">
    <text evidence="9">The sequence shown here is derived from an EMBL/GenBank/DDBJ whole genome shotgun (WGS) entry which is preliminary data.</text>
</comment>
<keyword evidence="4 7" id="KW-0812">Transmembrane</keyword>